<comment type="caution">
    <text evidence="1">The sequence shown here is derived from an EMBL/GenBank/DDBJ whole genome shotgun (WGS) entry which is preliminary data.</text>
</comment>
<organism evidence="1 2">
    <name type="scientific">Stutzerimonas xanthomarina</name>
    <dbReference type="NCBI Taxonomy" id="271420"/>
    <lineage>
        <taxon>Bacteria</taxon>
        <taxon>Pseudomonadati</taxon>
        <taxon>Pseudomonadota</taxon>
        <taxon>Gammaproteobacteria</taxon>
        <taxon>Pseudomonadales</taxon>
        <taxon>Pseudomonadaceae</taxon>
        <taxon>Stutzerimonas</taxon>
    </lineage>
</organism>
<protein>
    <submittedName>
        <fullName evidence="1">Uncharacterized protein</fullName>
    </submittedName>
</protein>
<dbReference type="EMBL" id="RHQL01000007">
    <property type="protein sequence ID" value="RRV11031.1"/>
    <property type="molecule type" value="Genomic_DNA"/>
</dbReference>
<accession>A0A427E4P9</accession>
<proteinExistence type="predicted"/>
<dbReference type="Proteomes" id="UP000276506">
    <property type="component" value="Unassembled WGS sequence"/>
</dbReference>
<sequence length="80" mass="8579">MPADYSQHHVEDHEQFILEQLLPLIVGYARASGTPSEVVALSSFLSLSTVLQAKGLSRATLITAIDASRLPIHAAPEGLQ</sequence>
<gene>
    <name evidence="1" type="ORF">EGJ28_14215</name>
</gene>
<evidence type="ECO:0000313" key="1">
    <source>
        <dbReference type="EMBL" id="RRV11031.1"/>
    </source>
</evidence>
<dbReference type="AlphaFoldDB" id="A0A427E4P9"/>
<reference evidence="1 2" key="1">
    <citation type="submission" date="2018-10" db="EMBL/GenBank/DDBJ databases">
        <title>Transmission dynamics of multidrug resistant bacteria on intensive care unit surfaces.</title>
        <authorList>
            <person name="D'Souza A.W."/>
            <person name="Potter R.F."/>
            <person name="Wallace M."/>
            <person name="Shupe A."/>
            <person name="Patel S."/>
            <person name="Sun S."/>
            <person name="Gul D."/>
            <person name="Kwon J.H."/>
            <person name="Andleeb S."/>
            <person name="Burnham C.-A.D."/>
            <person name="Dantas G."/>
        </authorList>
    </citation>
    <scope>NUCLEOTIDE SEQUENCE [LARGE SCALE GENOMIC DNA]</scope>
    <source>
        <strain evidence="1 2">PX_177</strain>
    </source>
</reference>
<evidence type="ECO:0000313" key="2">
    <source>
        <dbReference type="Proteomes" id="UP000276506"/>
    </source>
</evidence>
<name>A0A427E4P9_9GAMM</name>